<dbReference type="InterPro" id="IPR020846">
    <property type="entry name" value="MFS_dom"/>
</dbReference>
<dbReference type="InterPro" id="IPR036259">
    <property type="entry name" value="MFS_trans_sf"/>
</dbReference>
<feature type="transmembrane region" description="Helical" evidence="6">
    <location>
        <begin position="164"/>
        <end position="182"/>
    </location>
</feature>
<keyword evidence="3 6" id="KW-0812">Transmembrane</keyword>
<feature type="transmembrane region" description="Helical" evidence="6">
    <location>
        <begin position="430"/>
        <end position="448"/>
    </location>
</feature>
<feature type="transmembrane region" description="Helical" evidence="6">
    <location>
        <begin position="329"/>
        <end position="347"/>
    </location>
</feature>
<feature type="transmembrane region" description="Helical" evidence="6">
    <location>
        <begin position="385"/>
        <end position="409"/>
    </location>
</feature>
<dbReference type="Gene3D" id="1.20.1720.10">
    <property type="entry name" value="Multidrug resistance protein D"/>
    <property type="match status" value="1"/>
</dbReference>
<evidence type="ECO:0000313" key="8">
    <source>
        <dbReference type="EMBL" id="GAA0613608.1"/>
    </source>
</evidence>
<feature type="transmembrane region" description="Helical" evidence="6">
    <location>
        <begin position="496"/>
        <end position="515"/>
    </location>
</feature>
<feature type="transmembrane region" description="Helical" evidence="6">
    <location>
        <begin position="106"/>
        <end position="123"/>
    </location>
</feature>
<evidence type="ECO:0000256" key="4">
    <source>
        <dbReference type="ARBA" id="ARBA00022989"/>
    </source>
</evidence>
<evidence type="ECO:0000256" key="5">
    <source>
        <dbReference type="ARBA" id="ARBA00023136"/>
    </source>
</evidence>
<evidence type="ECO:0000256" key="3">
    <source>
        <dbReference type="ARBA" id="ARBA00022692"/>
    </source>
</evidence>
<feature type="transmembrane region" description="Helical" evidence="6">
    <location>
        <begin position="227"/>
        <end position="245"/>
    </location>
</feature>
<feature type="domain" description="Major facilitator superfamily (MFS) profile" evidence="7">
    <location>
        <begin position="41"/>
        <end position="520"/>
    </location>
</feature>
<reference evidence="9" key="1">
    <citation type="journal article" date="2019" name="Int. J. Syst. Evol. Microbiol.">
        <title>The Global Catalogue of Microorganisms (GCM) 10K type strain sequencing project: providing services to taxonomists for standard genome sequencing and annotation.</title>
        <authorList>
            <consortium name="The Broad Institute Genomics Platform"/>
            <consortium name="The Broad Institute Genome Sequencing Center for Infectious Disease"/>
            <person name="Wu L."/>
            <person name="Ma J."/>
        </authorList>
    </citation>
    <scope>NUCLEOTIDE SEQUENCE [LARGE SCALE GENOMIC DNA]</scope>
    <source>
        <strain evidence="9">JCM 15395</strain>
    </source>
</reference>
<dbReference type="InterPro" id="IPR011701">
    <property type="entry name" value="MFS"/>
</dbReference>
<feature type="transmembrane region" description="Helical" evidence="6">
    <location>
        <begin position="75"/>
        <end position="94"/>
    </location>
</feature>
<dbReference type="PANTHER" id="PTHR23501:SF191">
    <property type="entry name" value="VACUOLAR BASIC AMINO ACID TRANSPORTER 4"/>
    <property type="match status" value="1"/>
</dbReference>
<evidence type="ECO:0000313" key="9">
    <source>
        <dbReference type="Proteomes" id="UP001500866"/>
    </source>
</evidence>
<keyword evidence="2" id="KW-0813">Transport</keyword>
<accession>A0ABP3RNG1</accession>
<dbReference type="PROSITE" id="PS50850">
    <property type="entry name" value="MFS"/>
    <property type="match status" value="1"/>
</dbReference>
<feature type="transmembrane region" description="Helical" evidence="6">
    <location>
        <begin position="251"/>
        <end position="274"/>
    </location>
</feature>
<gene>
    <name evidence="8" type="ORF">GCM10009001_33560</name>
</gene>
<organism evidence="8 9">
    <name type="scientific">Virgibacillus siamensis</name>
    <dbReference type="NCBI Taxonomy" id="480071"/>
    <lineage>
        <taxon>Bacteria</taxon>
        <taxon>Bacillati</taxon>
        <taxon>Bacillota</taxon>
        <taxon>Bacilli</taxon>
        <taxon>Bacillales</taxon>
        <taxon>Bacillaceae</taxon>
        <taxon>Virgibacillus</taxon>
    </lineage>
</organism>
<protein>
    <submittedName>
        <fullName evidence="8">MDR family MFS transporter</fullName>
    </submittedName>
</protein>
<feature type="transmembrane region" description="Helical" evidence="6">
    <location>
        <begin position="359"/>
        <end position="379"/>
    </location>
</feature>
<dbReference type="EMBL" id="BAAADS010000025">
    <property type="protein sequence ID" value="GAA0613608.1"/>
    <property type="molecule type" value="Genomic_DNA"/>
</dbReference>
<dbReference type="Pfam" id="PF07690">
    <property type="entry name" value="MFS_1"/>
    <property type="match status" value="1"/>
</dbReference>
<sequence>MVLDELYLNISCTDSFINVYEQGSFMGIQMKESKKTNRPLVLVSVMLGMFLAAIEATIVATAMPSIAADLGGFSLYSWVFSAYLLTNAATVLIFGKLSDIFGRKPVFVTGIFFFLTGSTLSGFSSSMEMLIVCRFVQGVGAGALMPIATTIIGDIYSKEERAKIQGYLSSVWGISAVTGPLLGGLFVEALNWRYVFWMNIPLGILATLGILFFLHENIDKKEPSIDFLGSIWIMVTVTSLMFILVEGGVSISWNSTLMYCMIGAAAGGFLLFFIQEQRAADPMMPFEIWKYRIISFANLASLTAGMILIGVSSYLPAFVQGVMGYSPTVAGFTLTTMSIGWPLAAVAGGRLLLVIGYRFTSMLGCGSLIIGGVVFFMLSPEKGPVWAAAGSFFIGVGMGLTNTSFIVGIQNAVGWKTRGIATAANMFMRTVGSALGAALLGGLLNSQIQRYIVKNGLDDRVSVDTANNLLDPRQNMSLPEDVQKVLQEGLTTGLHAVYTGLLVLAVISLILVFFLPKKKQE</sequence>
<evidence type="ECO:0000256" key="1">
    <source>
        <dbReference type="ARBA" id="ARBA00004651"/>
    </source>
</evidence>
<proteinExistence type="predicted"/>
<keyword evidence="4 6" id="KW-1133">Transmembrane helix</keyword>
<dbReference type="CDD" id="cd17502">
    <property type="entry name" value="MFS_Azr1_MDR_like"/>
    <property type="match status" value="1"/>
</dbReference>
<dbReference type="PANTHER" id="PTHR23501">
    <property type="entry name" value="MAJOR FACILITATOR SUPERFAMILY"/>
    <property type="match status" value="1"/>
</dbReference>
<feature type="transmembrane region" description="Helical" evidence="6">
    <location>
        <begin position="129"/>
        <end position="152"/>
    </location>
</feature>
<dbReference type="SUPFAM" id="SSF103473">
    <property type="entry name" value="MFS general substrate transporter"/>
    <property type="match status" value="1"/>
</dbReference>
<keyword evidence="5 6" id="KW-0472">Membrane</keyword>
<comment type="subcellular location">
    <subcellularLocation>
        <location evidence="1">Cell membrane</location>
        <topology evidence="1">Multi-pass membrane protein</topology>
    </subcellularLocation>
</comment>
<dbReference type="Gene3D" id="1.20.1250.20">
    <property type="entry name" value="MFS general substrate transporter like domains"/>
    <property type="match status" value="1"/>
</dbReference>
<feature type="transmembrane region" description="Helical" evidence="6">
    <location>
        <begin position="194"/>
        <end position="215"/>
    </location>
</feature>
<feature type="transmembrane region" description="Helical" evidence="6">
    <location>
        <begin position="40"/>
        <end position="63"/>
    </location>
</feature>
<dbReference type="Proteomes" id="UP001500866">
    <property type="component" value="Unassembled WGS sequence"/>
</dbReference>
<evidence type="ECO:0000256" key="2">
    <source>
        <dbReference type="ARBA" id="ARBA00022448"/>
    </source>
</evidence>
<feature type="transmembrane region" description="Helical" evidence="6">
    <location>
        <begin position="295"/>
        <end position="317"/>
    </location>
</feature>
<evidence type="ECO:0000259" key="7">
    <source>
        <dbReference type="PROSITE" id="PS50850"/>
    </source>
</evidence>
<keyword evidence="9" id="KW-1185">Reference proteome</keyword>
<evidence type="ECO:0000256" key="6">
    <source>
        <dbReference type="SAM" id="Phobius"/>
    </source>
</evidence>
<name>A0ABP3RNG1_9BACI</name>
<comment type="caution">
    <text evidence="8">The sequence shown here is derived from an EMBL/GenBank/DDBJ whole genome shotgun (WGS) entry which is preliminary data.</text>
</comment>